<reference evidence="3 4" key="1">
    <citation type="journal article" date="2007" name="Nat. Biotechnol.">
        <title>Genome sequence of the lignocellulose-bioconverting and xylose-fermenting yeast Pichia stipitis.</title>
        <authorList>
            <person name="Jeffries T.W."/>
            <person name="Grigoriev I.V."/>
            <person name="Grimwood J."/>
            <person name="Laplaza J.M."/>
            <person name="Aerts A."/>
            <person name="Salamov A."/>
            <person name="Schmutz J."/>
            <person name="Lindquist E."/>
            <person name="Dehal P."/>
            <person name="Shapiro H."/>
            <person name="Jin Y.S."/>
            <person name="Passoth V."/>
            <person name="Richardson P.M."/>
        </authorList>
    </citation>
    <scope>NUCLEOTIDE SEQUENCE [LARGE SCALE GENOMIC DNA]</scope>
    <source>
        <strain evidence="4">ATCC 58785 / CBS 6054 / NBRC 10063 / NRRL Y-11545</strain>
    </source>
</reference>
<dbReference type="InterPro" id="IPR036638">
    <property type="entry name" value="HLH_DNA-bd_sf"/>
</dbReference>
<dbReference type="OMA" id="PQSYHDE"/>
<dbReference type="HOGENOM" id="CLU_036641_0_0_1"/>
<dbReference type="SUPFAM" id="SSF47459">
    <property type="entry name" value="HLH, helix-loop-helix DNA-binding domain"/>
    <property type="match status" value="1"/>
</dbReference>
<dbReference type="eggNOG" id="ENOG502S1Z7">
    <property type="taxonomic scope" value="Eukaryota"/>
</dbReference>
<dbReference type="Proteomes" id="UP000002258">
    <property type="component" value="Chromosome 1"/>
</dbReference>
<comment type="caution">
    <text evidence="3">The sequence shown here is derived from an EMBL/GenBank/DDBJ whole genome shotgun (WGS) entry which is preliminary data.</text>
</comment>
<dbReference type="PROSITE" id="PS50888">
    <property type="entry name" value="BHLH"/>
    <property type="match status" value="1"/>
</dbReference>
<dbReference type="InterPro" id="IPR011598">
    <property type="entry name" value="bHLH_dom"/>
</dbReference>
<dbReference type="GO" id="GO:0046983">
    <property type="term" value="F:protein dimerization activity"/>
    <property type="evidence" value="ECO:0007669"/>
    <property type="project" value="InterPro"/>
</dbReference>
<feature type="compositionally biased region" description="Basic and acidic residues" evidence="1">
    <location>
        <begin position="27"/>
        <end position="43"/>
    </location>
</feature>
<dbReference type="STRING" id="322104.A3GFA3"/>
<feature type="compositionally biased region" description="Polar residues" evidence="1">
    <location>
        <begin position="349"/>
        <end position="374"/>
    </location>
</feature>
<dbReference type="SMART" id="SM00353">
    <property type="entry name" value="HLH"/>
    <property type="match status" value="1"/>
</dbReference>
<feature type="compositionally biased region" description="Polar residues" evidence="1">
    <location>
        <begin position="259"/>
        <end position="268"/>
    </location>
</feature>
<organism evidence="3 4">
    <name type="scientific">Scheffersomyces stipitis (strain ATCC 58785 / CBS 6054 / NBRC 10063 / NRRL Y-11545)</name>
    <name type="common">Yeast</name>
    <name type="synonym">Pichia stipitis</name>
    <dbReference type="NCBI Taxonomy" id="322104"/>
    <lineage>
        <taxon>Eukaryota</taxon>
        <taxon>Fungi</taxon>
        <taxon>Dikarya</taxon>
        <taxon>Ascomycota</taxon>
        <taxon>Saccharomycotina</taxon>
        <taxon>Pichiomycetes</taxon>
        <taxon>Debaryomycetaceae</taxon>
        <taxon>Scheffersomyces</taxon>
    </lineage>
</organism>
<sequence length="550" mass="59026">MESSVWNSTFSPSNSGATPGKSPYYHELGDAQQHHQQQQHHDATGSNSHSTPSSHYHQMSGPGPLPSGGTPSNFSDTEQLFLHQLEQNLYEAATSQENTPSSNIANTPNSGSGTGAPGIAGYPHDIPPPPQSYEYGIENMNFIIPEDLNFDTDPSHESSAFPPSHLPIQTPSMLAANKNLATSQKSSAEPDRKSFVSPILPGQNEKSYNNQHFYHKHNSKNLSDFQVQHQSQQAPQQHVRPDAVFTPLVSPAVTPLDSQVNLNKAPNASSGSTTGGGSSSSTFSQQPPVQVSFEPLTSPALNAQPSLNDRRRSSSSVYGPGPVDDHHAHTIYNGSKRRTPHGTPIMHPNKNSPSIKARNGSGNFRTSPAATSVSAFDELPESSMETSTNDNSNSATPMLPPQGKKIDTSNGGQDVDDIEVDMTSNAGGLSRKSSRSSRKSFSSNTSNKILPKSSSSSTETSPKLLNEKSSNGIPVIKKSGEKPATKKASHKLAEQGRRNRMNMAVSELGSLIPQVYHDEVAIPSKATTVELASKYIRALLQEIDTLKNKS</sequence>
<dbReference type="GeneID" id="4850952"/>
<feature type="compositionally biased region" description="Polar residues" evidence="1">
    <location>
        <begin position="44"/>
        <end position="57"/>
    </location>
</feature>
<proteinExistence type="predicted"/>
<evidence type="ECO:0000313" key="3">
    <source>
        <dbReference type="EMBL" id="EAZ63720.2"/>
    </source>
</evidence>
<gene>
    <name evidence="3" type="primary">PHO4</name>
    <name evidence="3" type="ORF">PICST_66299</name>
</gene>
<feature type="region of interest" description="Disordered" evidence="1">
    <location>
        <begin position="259"/>
        <end position="490"/>
    </location>
</feature>
<feature type="compositionally biased region" description="Polar residues" evidence="1">
    <location>
        <begin position="1"/>
        <end position="17"/>
    </location>
</feature>
<dbReference type="KEGG" id="pic:PICST_66299"/>
<dbReference type="AlphaFoldDB" id="A3GFA3"/>
<dbReference type="RefSeq" id="XP_001387743.2">
    <property type="nucleotide sequence ID" value="XM_001387706.1"/>
</dbReference>
<dbReference type="OrthoDB" id="5344169at2759"/>
<dbReference type="Gene3D" id="4.10.280.10">
    <property type="entry name" value="Helix-loop-helix DNA-binding domain"/>
    <property type="match status" value="1"/>
</dbReference>
<feature type="region of interest" description="Disordered" evidence="1">
    <location>
        <begin position="1"/>
        <end position="75"/>
    </location>
</feature>
<evidence type="ECO:0000259" key="2">
    <source>
        <dbReference type="PROSITE" id="PS50888"/>
    </source>
</evidence>
<evidence type="ECO:0000256" key="1">
    <source>
        <dbReference type="SAM" id="MobiDB-lite"/>
    </source>
</evidence>
<feature type="compositionally biased region" description="Low complexity" evidence="1">
    <location>
        <begin position="439"/>
        <end position="464"/>
    </location>
</feature>
<protein>
    <submittedName>
        <fullName evidence="3">Myc-family transcription factor</fullName>
    </submittedName>
</protein>
<dbReference type="Pfam" id="PF00010">
    <property type="entry name" value="HLH"/>
    <property type="match status" value="1"/>
</dbReference>
<feature type="compositionally biased region" description="Polar residues" evidence="1">
    <location>
        <begin position="383"/>
        <end position="396"/>
    </location>
</feature>
<feature type="compositionally biased region" description="Polar residues" evidence="1">
    <location>
        <begin position="93"/>
        <end position="111"/>
    </location>
</feature>
<accession>A3GFA3</accession>
<feature type="domain" description="BHLH" evidence="2">
    <location>
        <begin position="485"/>
        <end position="539"/>
    </location>
</feature>
<evidence type="ECO:0000313" key="4">
    <source>
        <dbReference type="Proteomes" id="UP000002258"/>
    </source>
</evidence>
<feature type="region of interest" description="Disordered" evidence="1">
    <location>
        <begin position="147"/>
        <end position="209"/>
    </location>
</feature>
<dbReference type="InParanoid" id="A3GFA3"/>
<feature type="region of interest" description="Disordered" evidence="1">
    <location>
        <begin position="93"/>
        <end position="132"/>
    </location>
</feature>
<keyword evidence="4" id="KW-1185">Reference proteome</keyword>
<name>A3GFA3_PICST</name>
<dbReference type="EMBL" id="AAVQ01000001">
    <property type="protein sequence ID" value="EAZ63720.2"/>
    <property type="molecule type" value="Genomic_DNA"/>
</dbReference>